<dbReference type="AlphaFoldDB" id="A0A0C3B9D5"/>
<evidence type="ECO:0000313" key="3">
    <source>
        <dbReference type="Proteomes" id="UP000054097"/>
    </source>
</evidence>
<sequence length="99" mass="11271">MLLQSIPPGVEHHHIILTSGWLPNTTFADRDTIRRSLTNQTQTLASLVPGFGSYNDEADYNEPNWKEAFWGSNYARLKSIKDRLDPRGLFTCHHCVGDE</sequence>
<name>A0A0C3B9D5_SERVB</name>
<gene>
    <name evidence="2" type="ORF">M408DRAFT_329169</name>
</gene>
<protein>
    <recommendedName>
        <fullName evidence="1">Berberine/berberine-like domain-containing protein</fullName>
    </recommendedName>
</protein>
<evidence type="ECO:0000259" key="1">
    <source>
        <dbReference type="Pfam" id="PF08031"/>
    </source>
</evidence>
<feature type="domain" description="Berberine/berberine-like" evidence="1">
    <location>
        <begin position="54"/>
        <end position="95"/>
    </location>
</feature>
<keyword evidence="3" id="KW-1185">Reference proteome</keyword>
<accession>A0A0C3B9D5</accession>
<dbReference type="Gene3D" id="3.30.465.10">
    <property type="match status" value="1"/>
</dbReference>
<dbReference type="STRING" id="933852.A0A0C3B9D5"/>
<dbReference type="GO" id="GO:0050660">
    <property type="term" value="F:flavin adenine dinucleotide binding"/>
    <property type="evidence" value="ECO:0007669"/>
    <property type="project" value="InterPro"/>
</dbReference>
<dbReference type="GO" id="GO:0016491">
    <property type="term" value="F:oxidoreductase activity"/>
    <property type="evidence" value="ECO:0007669"/>
    <property type="project" value="InterPro"/>
</dbReference>
<reference evidence="3" key="2">
    <citation type="submission" date="2015-01" db="EMBL/GenBank/DDBJ databases">
        <title>Evolutionary Origins and Diversification of the Mycorrhizal Mutualists.</title>
        <authorList>
            <consortium name="DOE Joint Genome Institute"/>
            <consortium name="Mycorrhizal Genomics Consortium"/>
            <person name="Kohler A."/>
            <person name="Kuo A."/>
            <person name="Nagy L.G."/>
            <person name="Floudas D."/>
            <person name="Copeland A."/>
            <person name="Barry K.W."/>
            <person name="Cichocki N."/>
            <person name="Veneault-Fourrey C."/>
            <person name="LaButti K."/>
            <person name="Lindquist E.A."/>
            <person name="Lipzen A."/>
            <person name="Lundell T."/>
            <person name="Morin E."/>
            <person name="Murat C."/>
            <person name="Riley R."/>
            <person name="Ohm R."/>
            <person name="Sun H."/>
            <person name="Tunlid A."/>
            <person name="Henrissat B."/>
            <person name="Grigoriev I.V."/>
            <person name="Hibbett D.S."/>
            <person name="Martin F."/>
        </authorList>
    </citation>
    <scope>NUCLEOTIDE SEQUENCE [LARGE SCALE GENOMIC DNA]</scope>
    <source>
        <strain evidence="3">MAFF 305830</strain>
    </source>
</reference>
<dbReference type="OrthoDB" id="9983560at2759"/>
<dbReference type="EMBL" id="KN824291">
    <property type="protein sequence ID" value="KIM28704.1"/>
    <property type="molecule type" value="Genomic_DNA"/>
</dbReference>
<dbReference type="InterPro" id="IPR016169">
    <property type="entry name" value="FAD-bd_PCMH_sub2"/>
</dbReference>
<proteinExistence type="predicted"/>
<dbReference type="InterPro" id="IPR012951">
    <property type="entry name" value="BBE"/>
</dbReference>
<dbReference type="HOGENOM" id="CLU_2321804_0_0_1"/>
<dbReference type="Pfam" id="PF08031">
    <property type="entry name" value="BBE"/>
    <property type="match status" value="1"/>
</dbReference>
<evidence type="ECO:0000313" key="2">
    <source>
        <dbReference type="EMBL" id="KIM28704.1"/>
    </source>
</evidence>
<organism evidence="2 3">
    <name type="scientific">Serendipita vermifera MAFF 305830</name>
    <dbReference type="NCBI Taxonomy" id="933852"/>
    <lineage>
        <taxon>Eukaryota</taxon>
        <taxon>Fungi</taxon>
        <taxon>Dikarya</taxon>
        <taxon>Basidiomycota</taxon>
        <taxon>Agaricomycotina</taxon>
        <taxon>Agaricomycetes</taxon>
        <taxon>Sebacinales</taxon>
        <taxon>Serendipitaceae</taxon>
        <taxon>Serendipita</taxon>
    </lineage>
</organism>
<reference evidence="2 3" key="1">
    <citation type="submission" date="2014-04" db="EMBL/GenBank/DDBJ databases">
        <authorList>
            <consortium name="DOE Joint Genome Institute"/>
            <person name="Kuo A."/>
            <person name="Zuccaro A."/>
            <person name="Kohler A."/>
            <person name="Nagy L.G."/>
            <person name="Floudas D."/>
            <person name="Copeland A."/>
            <person name="Barry K.W."/>
            <person name="Cichocki N."/>
            <person name="Veneault-Fourrey C."/>
            <person name="LaButti K."/>
            <person name="Lindquist E.A."/>
            <person name="Lipzen A."/>
            <person name="Lundell T."/>
            <person name="Morin E."/>
            <person name="Murat C."/>
            <person name="Sun H."/>
            <person name="Tunlid A."/>
            <person name="Henrissat B."/>
            <person name="Grigoriev I.V."/>
            <person name="Hibbett D.S."/>
            <person name="Martin F."/>
            <person name="Nordberg H.P."/>
            <person name="Cantor M.N."/>
            <person name="Hua S.X."/>
        </authorList>
    </citation>
    <scope>NUCLEOTIDE SEQUENCE [LARGE SCALE GENOMIC DNA]</scope>
    <source>
        <strain evidence="2 3">MAFF 305830</strain>
    </source>
</reference>
<dbReference type="Proteomes" id="UP000054097">
    <property type="component" value="Unassembled WGS sequence"/>
</dbReference>